<gene>
    <name evidence="6" type="ORF">ATY40_BA7500644</name>
</gene>
<dbReference type="InterPro" id="IPR036322">
    <property type="entry name" value="WD40_repeat_dom_sf"/>
</dbReference>
<reference evidence="6 7" key="1">
    <citation type="submission" date="2016-02" db="EMBL/GenBank/DDBJ databases">
        <title>Comparative genomic and transcriptomic foundation for Pichia pastoris.</title>
        <authorList>
            <person name="Love K.R."/>
            <person name="Shah K.A."/>
            <person name="Whittaker C.A."/>
            <person name="Wu J."/>
            <person name="Bartlett M.C."/>
            <person name="Ma D."/>
            <person name="Leeson R.L."/>
            <person name="Priest M."/>
            <person name="Young S.K."/>
            <person name="Love J.C."/>
        </authorList>
    </citation>
    <scope>NUCLEOTIDE SEQUENCE [LARGE SCALE GENOMIC DNA]</scope>
    <source>
        <strain evidence="6 7">ATCC 28485</strain>
    </source>
</reference>
<dbReference type="InterPro" id="IPR050865">
    <property type="entry name" value="BEACH_Domain"/>
</dbReference>
<evidence type="ECO:0000259" key="4">
    <source>
        <dbReference type="PROSITE" id="PS50197"/>
    </source>
</evidence>
<dbReference type="SUPFAM" id="SSF49899">
    <property type="entry name" value="Concanavalin A-like lectins/glucanases"/>
    <property type="match status" value="1"/>
</dbReference>
<dbReference type="Proteomes" id="UP000094565">
    <property type="component" value="Chromosome 1"/>
</dbReference>
<keyword evidence="2" id="KW-0677">Repeat</keyword>
<organism evidence="6 7">
    <name type="scientific">Komagataella pastoris</name>
    <name type="common">Yeast</name>
    <name type="synonym">Pichia pastoris</name>
    <dbReference type="NCBI Taxonomy" id="4922"/>
    <lineage>
        <taxon>Eukaryota</taxon>
        <taxon>Fungi</taxon>
        <taxon>Dikarya</taxon>
        <taxon>Ascomycota</taxon>
        <taxon>Saccharomycotina</taxon>
        <taxon>Pichiomycetes</taxon>
        <taxon>Pichiales</taxon>
        <taxon>Pichiaceae</taxon>
        <taxon>Komagataella</taxon>
    </lineage>
</organism>
<dbReference type="Gene3D" id="2.130.10.10">
    <property type="entry name" value="YVTN repeat-like/Quinoprotein amine dehydrogenase"/>
    <property type="match status" value="1"/>
</dbReference>
<dbReference type="InterPro" id="IPR011993">
    <property type="entry name" value="PH-like_dom_sf"/>
</dbReference>
<keyword evidence="7" id="KW-1185">Reference proteome</keyword>
<dbReference type="SMART" id="SM00320">
    <property type="entry name" value="WD40"/>
    <property type="match status" value="2"/>
</dbReference>
<dbReference type="InterPro" id="IPR000409">
    <property type="entry name" value="BEACH_dom"/>
</dbReference>
<evidence type="ECO:0000313" key="7">
    <source>
        <dbReference type="Proteomes" id="UP000094565"/>
    </source>
</evidence>
<dbReference type="SUPFAM" id="SSF50978">
    <property type="entry name" value="WD40 repeat-like"/>
    <property type="match status" value="1"/>
</dbReference>
<dbReference type="PANTHER" id="PTHR13743">
    <property type="entry name" value="BEIGE/BEACH-RELATED"/>
    <property type="match status" value="1"/>
</dbReference>
<proteinExistence type="predicted"/>
<feature type="domain" description="BEACH-type PH" evidence="5">
    <location>
        <begin position="1385"/>
        <end position="1517"/>
    </location>
</feature>
<dbReference type="InterPro" id="IPR023362">
    <property type="entry name" value="PH-BEACH_dom"/>
</dbReference>
<dbReference type="Gene3D" id="2.30.29.30">
    <property type="entry name" value="Pleckstrin-homology domain (PH domain)/Phosphotyrosine-binding domain (PTB)"/>
    <property type="match status" value="1"/>
</dbReference>
<sequence>MSWCDQLADIIDLKRDQDASHVAQLIIKSSHFQDNRLLTLQILYRRSVLLVEELTESLDTLALSDSNILPNINDDSTSGATCLSKEQASLFAVLLHLILIEDWKGDDAKFPNMVLQYAYNLTHNYPTNKVFICSESLNRELRRARQDDITTHLLDDCLVELTDSDIDIKWVSQYHKDVIFSNRDSSLLLKYLKQDQLSQLVLPMESQLSVNELSLENPNHGFTFQTWISISDGRTSTTSIIGAECISLFQISAGDRVLFQIGLVGERLFIRPSNDDDCIFESFVFELNRLYHITIVNQSDNKSRPTKAELYVDGDFAQTIYIPNLYKHPLNNFQLTISNIETSRIISLSNLLLMNNVQPYEWIQLSYWLGPKYAGLFQDKQVTKLLSLRNRALFEIKLRQYYNQDKLKATKLHENGSKKKANNVIHMAAKKGLFNLIPDSIILAIHSSTIVKVGDKMFAPKIPLTNQLIDGDMPDETWTLNSNGACLLYQPSSIHKLLYGVGGGILLLRFIESSSTEEQLIYNLNILFEVLESNWLYDHEFTVKNGYDILATILKTKRNMIGIKTLDSVLQFAGYDHQSPFKSILVNVQAYKSLIVDFEIWKSSKNNNESFKFLLFQFTVFGQDSKYHDFNIRQLSKMKIIKRFIQALKFGSFESSILPILHNSLLVLIKANPAADILRALSLYIVYSLNNNSSSPQRMIQRSAGACVLDALTTVVCDTATSATSLDPPLFYRRIVKSLSVKWALLILSDEEIKVSVNGLKILIRLFTMLRVSHYEKFVSHAGLDILTSLLQTKSYDNELISTIFCGTFGIPQTRDFGSNLREIVNTLASKGAKLRISMPEFLYLLANLFKASTIKIIGSLSKDLSASTSIPSLDFLAFANSFIYMIVTTYGNPSTLESFFLDDKRWLATMLNILLLCELSTEFKAIPEMDEIRVSIEKLLSEIFIKKIFDRKANAFSFFMNSVTTDSRTFTIVHAFIFPHVLKHLEEFCVYLQELTSKPSSTLSNVFKFYESCLNEERISKWTGSQAINFIESSSSYLEIFRLHNGDKGRWKTDLKNIGDSLCSLLIRELLQATVSLMESNNQDSQSHIKRLATNFIFHQDLYLQTTMLDNEKLATFCVILFKNMFINNPEISNLCINCLKTCFLVRQPDFKHIAELIADDAAVVIHFFTGMLSITDDELRSEASVPSVRTAFLKNFTLKMNILKQLNQSTPDSTSALLNLVDKSLYQKRSAVESFKSECSYWTRIILSSELAKYHRHNQDHRDDVLYYINMYNKLKIRTSVSLKVSNIKPIMMLDLSEGMDRMRKRIVPDYSSLAKKLNTDYVKTSGEDKPELVKEDTSDIKNFDDTDSISSQDGETFEFVEEPGDIEAQQEDKNRKVLRSLYPGDKVNAIWNVCQVHGLEATESVMILGASHIYLIENYYHSPKGEIIDIEDAELADRDPYMQLLTGQKRPDNFEKDLKSHSTSSWRLNILASVSKRQFLFRDVGLELFFANGSSFLITCISSSVRDYIHFKLKGYTTQLLDQDLSQAFSLAATSTAHLDNNSFTSKLASAFTGTNLNNLPITKKWRRGEISNFYYLMIVNTLAGRTYKDLTQYPVFPWVLSDYTSDTLDLNDPKVYRDLTKPMGAQTEKRLNLFKERYEALQSLEDSNAPPFHYGTHYSSSMIVTSFLIRLQPFVQSYLLLQGGKFDHADRMFYSINKAWNSSSADNTSDVRELIPEFFYLPEFLMNSNKFDLGTLQSGSKVDNVELPPWAKGDPKLFIEKNREALESPHVSAHLHEWIDLVFGFKQRGKPAVEAFNVFHHLSYSGAVDLDKIEEEVEKKAMTGIIHNFGQTPLQVFTKPHPPRDLRDNIHISRAELEALDNGLVSKLKTVKPIRSIEKTNLQNSRKFIGYPTSVCNDKLHYVMPLPRNQSLLINEQVVEGLQNDTITCLVMIGDSSIAVGDVSGMIHIWKIVSNDFSKTLEPLELKEVLRGHESAIKDLKVSQIFNTLISSDEEGNCFMWDLLKFEYIRSICEERPVSLIDIDNHSGFVACLSGNEVLLYTINGESISTTLIGSGNVGSLSFARRNDDLFTLERQINHEYWIPGCVLAVGLVSEVNLYGLFHTEDSYEIRLLKIISMDEANKISCIRFGLSSEYKESTRLHTKPKLLCGDDEGRLFVVEQI</sequence>
<dbReference type="FunFam" id="1.10.1540.10:FF:000002">
    <property type="entry name" value="WD repeat and FYVE domain containing 3"/>
    <property type="match status" value="1"/>
</dbReference>
<dbReference type="PANTHER" id="PTHR13743:SF146">
    <property type="entry name" value="WD REPEAT AND FYVE DOMAIN-CONTAINING PROTEIN 3"/>
    <property type="match status" value="1"/>
</dbReference>
<dbReference type="SUPFAM" id="SSF81837">
    <property type="entry name" value="BEACH domain"/>
    <property type="match status" value="1"/>
</dbReference>
<dbReference type="Gene3D" id="1.10.1540.10">
    <property type="entry name" value="BEACH domain"/>
    <property type="match status" value="1"/>
</dbReference>
<evidence type="ECO:0000259" key="5">
    <source>
        <dbReference type="PROSITE" id="PS51783"/>
    </source>
</evidence>
<evidence type="ECO:0000256" key="2">
    <source>
        <dbReference type="ARBA" id="ARBA00022737"/>
    </source>
</evidence>
<dbReference type="PROSITE" id="PS50082">
    <property type="entry name" value="WD_REPEATS_2"/>
    <property type="match status" value="1"/>
</dbReference>
<dbReference type="PROSITE" id="PS51783">
    <property type="entry name" value="PH_BEACH"/>
    <property type="match status" value="1"/>
</dbReference>
<protein>
    <submittedName>
        <fullName evidence="6">BA75_00644T0</fullName>
    </submittedName>
</protein>
<dbReference type="SUPFAM" id="SSF50729">
    <property type="entry name" value="PH domain-like"/>
    <property type="match status" value="1"/>
</dbReference>
<dbReference type="EMBL" id="CP014584">
    <property type="protein sequence ID" value="ANZ74801.1"/>
    <property type="molecule type" value="Genomic_DNA"/>
</dbReference>
<dbReference type="Pfam" id="PF02138">
    <property type="entry name" value="Beach"/>
    <property type="match status" value="1"/>
</dbReference>
<evidence type="ECO:0000256" key="1">
    <source>
        <dbReference type="ARBA" id="ARBA00022574"/>
    </source>
</evidence>
<evidence type="ECO:0000256" key="3">
    <source>
        <dbReference type="PROSITE-ProRule" id="PRU00221"/>
    </source>
</evidence>
<evidence type="ECO:0000313" key="6">
    <source>
        <dbReference type="EMBL" id="ANZ74801.1"/>
    </source>
</evidence>
<dbReference type="InterPro" id="IPR001680">
    <property type="entry name" value="WD40_rpt"/>
</dbReference>
<dbReference type="InterPro" id="IPR015943">
    <property type="entry name" value="WD40/YVTN_repeat-like_dom_sf"/>
</dbReference>
<keyword evidence="1 3" id="KW-0853">WD repeat</keyword>
<dbReference type="SMART" id="SM01026">
    <property type="entry name" value="Beach"/>
    <property type="match status" value="1"/>
</dbReference>
<accession>A0A1B2J9W2</accession>
<dbReference type="OrthoDB" id="26681at2759"/>
<dbReference type="InterPro" id="IPR013320">
    <property type="entry name" value="ConA-like_dom_sf"/>
</dbReference>
<feature type="domain" description="BEACH" evidence="4">
    <location>
        <begin position="1554"/>
        <end position="1848"/>
    </location>
</feature>
<dbReference type="CDD" id="cd06071">
    <property type="entry name" value="Beach"/>
    <property type="match status" value="1"/>
</dbReference>
<dbReference type="PROSITE" id="PS50197">
    <property type="entry name" value="BEACH"/>
    <property type="match status" value="1"/>
</dbReference>
<name>A0A1B2J9W2_PICPA</name>
<dbReference type="InterPro" id="IPR036372">
    <property type="entry name" value="BEACH_dom_sf"/>
</dbReference>
<feature type="repeat" description="WD" evidence="3">
    <location>
        <begin position="1974"/>
        <end position="2015"/>
    </location>
</feature>